<keyword evidence="1" id="KW-0812">Transmembrane</keyword>
<dbReference type="EMBL" id="PDSL01000073">
    <property type="protein sequence ID" value="PIE31602.1"/>
    <property type="molecule type" value="Genomic_DNA"/>
</dbReference>
<reference evidence="2 3" key="1">
    <citation type="submission" date="2017-10" db="EMBL/GenBank/DDBJ databases">
        <title>Novel microbial diversity and functional potential in the marine mammal oral microbiome.</title>
        <authorList>
            <person name="Dudek N.K."/>
            <person name="Sun C.L."/>
            <person name="Burstein D."/>
            <person name="Kantor R.S."/>
            <person name="Aliaga Goltsman D.S."/>
            <person name="Bik E.M."/>
            <person name="Thomas B.C."/>
            <person name="Banfield J.F."/>
            <person name="Relman D.A."/>
        </authorList>
    </citation>
    <scope>NUCLEOTIDE SEQUENCE [LARGE SCALE GENOMIC DNA]</scope>
    <source>
        <strain evidence="2">DOLJORAL78_61_10</strain>
    </source>
</reference>
<evidence type="ECO:0008006" key="4">
    <source>
        <dbReference type="Google" id="ProtNLM"/>
    </source>
</evidence>
<dbReference type="AlphaFoldDB" id="A0A2G6K9D7"/>
<feature type="transmembrane region" description="Helical" evidence="1">
    <location>
        <begin position="51"/>
        <end position="71"/>
    </location>
</feature>
<proteinExistence type="predicted"/>
<evidence type="ECO:0000313" key="2">
    <source>
        <dbReference type="EMBL" id="PIE31602.1"/>
    </source>
</evidence>
<comment type="caution">
    <text evidence="2">The sequence shown here is derived from an EMBL/GenBank/DDBJ whole genome shotgun (WGS) entry which is preliminary data.</text>
</comment>
<gene>
    <name evidence="2" type="ORF">CSA55_05340</name>
</gene>
<dbReference type="Pfam" id="PF09527">
    <property type="entry name" value="ATPase_gene1"/>
    <property type="match status" value="1"/>
</dbReference>
<evidence type="ECO:0000256" key="1">
    <source>
        <dbReference type="SAM" id="Phobius"/>
    </source>
</evidence>
<keyword evidence="1" id="KW-0472">Membrane</keyword>
<sequence>MRTLIRGTSKRRAEGSVLPANDDTLGVGIESGVLLMLFAGIGYLIDRQLNTLPIFIIVFLVVGAVGVFAKLKVEYTARMDRLEDERRGRAGRPT</sequence>
<keyword evidence="1" id="KW-1133">Transmembrane helix</keyword>
<protein>
    <recommendedName>
        <fullName evidence="4">ATP synthase protein I</fullName>
    </recommendedName>
</protein>
<dbReference type="InterPro" id="IPR032820">
    <property type="entry name" value="ATPase_put"/>
</dbReference>
<feature type="transmembrane region" description="Helical" evidence="1">
    <location>
        <begin position="25"/>
        <end position="45"/>
    </location>
</feature>
<dbReference type="Proteomes" id="UP000230914">
    <property type="component" value="Unassembled WGS sequence"/>
</dbReference>
<evidence type="ECO:0000313" key="3">
    <source>
        <dbReference type="Proteomes" id="UP000230914"/>
    </source>
</evidence>
<organism evidence="2 3">
    <name type="scientific">Ilumatobacter coccineus</name>
    <dbReference type="NCBI Taxonomy" id="467094"/>
    <lineage>
        <taxon>Bacteria</taxon>
        <taxon>Bacillati</taxon>
        <taxon>Actinomycetota</taxon>
        <taxon>Acidimicrobiia</taxon>
        <taxon>Acidimicrobiales</taxon>
        <taxon>Ilumatobacteraceae</taxon>
        <taxon>Ilumatobacter</taxon>
    </lineage>
</organism>
<name>A0A2G6K9D7_9ACTN</name>
<accession>A0A2G6K9D7</accession>